<comment type="subcellular location">
    <subcellularLocation>
        <location evidence="1">Cell membrane</location>
        <topology evidence="1">Multi-pass membrane protein</topology>
    </subcellularLocation>
</comment>
<evidence type="ECO:0000313" key="3">
    <source>
        <dbReference type="EMBL" id="PNU01344.1"/>
    </source>
</evidence>
<proteinExistence type="predicted"/>
<feature type="transmembrane region" description="Helical" evidence="2">
    <location>
        <begin position="33"/>
        <end position="56"/>
    </location>
</feature>
<sequence length="412" mass="46721">MLIIDGILINAATVLTNGVFLSGYIVYLKGSDFLVGLLNNSAAWASIIAILSSFIYERMNKRKKFLISLNIISRALICSIVFLPLISNNRTFVLSAVSFMVILGNVLWCFYGIGSTVWMMNLVSKRARNEYINIRMLFLRISFTLASFLMGIVLDLFNKSYMGFLVVFTVSLVFSITDVIVLSKVEEPENRVAEKGRISLSGSSEPLRNAKYRAFLVFIFFYYLSLTMSSAYTSLYQIKYVKLDYSFISVVNVIANIMMVTCTRLWSRVERSRGLWFVLRVSSIFAAGEFLIYSFLTERTYYILFFAPILAGIGNSGFNIAILSYRYELMPENNRTAYEGWYGATYGLSTLLAPVIGSFLMGKLPEINNIIYQYGKFQLLYLISFTSCILVIFMMFYRPRKTADVGGESAGI</sequence>
<gene>
    <name evidence="3" type="ORF">CDQ84_01365</name>
</gene>
<dbReference type="EMBL" id="NIOJ01000002">
    <property type="protein sequence ID" value="PNU01344.1"/>
    <property type="molecule type" value="Genomic_DNA"/>
</dbReference>
<dbReference type="InterPro" id="IPR011701">
    <property type="entry name" value="MFS"/>
</dbReference>
<feature type="transmembrane region" description="Helical" evidence="2">
    <location>
        <begin position="379"/>
        <end position="397"/>
    </location>
</feature>
<feature type="transmembrane region" description="Helical" evidence="2">
    <location>
        <begin position="337"/>
        <end position="359"/>
    </location>
</feature>
<name>A0A2K2FRF4_9CLOT</name>
<evidence type="ECO:0000256" key="1">
    <source>
        <dbReference type="ARBA" id="ARBA00004651"/>
    </source>
</evidence>
<dbReference type="GO" id="GO:0022857">
    <property type="term" value="F:transmembrane transporter activity"/>
    <property type="evidence" value="ECO:0007669"/>
    <property type="project" value="InterPro"/>
</dbReference>
<evidence type="ECO:0000313" key="4">
    <source>
        <dbReference type="Proteomes" id="UP000236151"/>
    </source>
</evidence>
<feature type="transmembrane region" description="Helical" evidence="2">
    <location>
        <begin position="7"/>
        <end position="27"/>
    </location>
</feature>
<dbReference type="SUPFAM" id="SSF103473">
    <property type="entry name" value="MFS general substrate transporter"/>
    <property type="match status" value="1"/>
</dbReference>
<keyword evidence="4" id="KW-1185">Reference proteome</keyword>
<evidence type="ECO:0000256" key="2">
    <source>
        <dbReference type="SAM" id="Phobius"/>
    </source>
</evidence>
<dbReference type="InterPro" id="IPR052528">
    <property type="entry name" value="Sugar_transport-like"/>
</dbReference>
<feature type="transmembrane region" description="Helical" evidence="2">
    <location>
        <begin position="65"/>
        <end position="86"/>
    </location>
</feature>
<reference evidence="3 4" key="1">
    <citation type="submission" date="2017-06" db="EMBL/GenBank/DDBJ databases">
        <title>Investigating the central metabolism of Clostridium thermosuccinogenes.</title>
        <authorList>
            <person name="Koendjbiharie J.G."/>
            <person name="van Kranenburg R."/>
        </authorList>
    </citation>
    <scope>NUCLEOTIDE SEQUENCE [LARGE SCALE GENOMIC DNA]</scope>
    <source>
        <strain evidence="3 4">DSM 5806</strain>
    </source>
</reference>
<dbReference type="Pfam" id="PF07690">
    <property type="entry name" value="MFS_1"/>
    <property type="match status" value="1"/>
</dbReference>
<feature type="transmembrane region" description="Helical" evidence="2">
    <location>
        <begin position="214"/>
        <end position="233"/>
    </location>
</feature>
<keyword evidence="2" id="KW-0472">Membrane</keyword>
<organism evidence="3 4">
    <name type="scientific">Clostridium thermosuccinogenes</name>
    <dbReference type="NCBI Taxonomy" id="84032"/>
    <lineage>
        <taxon>Bacteria</taxon>
        <taxon>Bacillati</taxon>
        <taxon>Bacillota</taxon>
        <taxon>Clostridia</taxon>
        <taxon>Eubacteriales</taxon>
        <taxon>Clostridiaceae</taxon>
        <taxon>Clostridium</taxon>
    </lineage>
</organism>
<keyword evidence="2" id="KW-0812">Transmembrane</keyword>
<dbReference type="AlphaFoldDB" id="A0A2K2FRF4"/>
<feature type="transmembrane region" description="Helical" evidence="2">
    <location>
        <begin position="92"/>
        <end position="113"/>
    </location>
</feature>
<dbReference type="OrthoDB" id="9772882at2"/>
<dbReference type="PANTHER" id="PTHR23526">
    <property type="entry name" value="INTEGRAL MEMBRANE TRANSPORT PROTEIN-RELATED"/>
    <property type="match status" value="1"/>
</dbReference>
<feature type="transmembrane region" description="Helical" evidence="2">
    <location>
        <begin position="302"/>
        <end position="325"/>
    </location>
</feature>
<keyword evidence="2" id="KW-1133">Transmembrane helix</keyword>
<feature type="transmembrane region" description="Helical" evidence="2">
    <location>
        <begin position="134"/>
        <end position="154"/>
    </location>
</feature>
<dbReference type="Gene3D" id="1.20.1250.20">
    <property type="entry name" value="MFS general substrate transporter like domains"/>
    <property type="match status" value="2"/>
</dbReference>
<dbReference type="InterPro" id="IPR036259">
    <property type="entry name" value="MFS_trans_sf"/>
</dbReference>
<dbReference type="KEGG" id="cthd:CDO33_04370"/>
<protein>
    <submittedName>
        <fullName evidence="3">Uncharacterized protein</fullName>
    </submittedName>
</protein>
<dbReference type="RefSeq" id="WP_103079924.1">
    <property type="nucleotide sequence ID" value="NZ_CP021850.1"/>
</dbReference>
<comment type="caution">
    <text evidence="3">The sequence shown here is derived from an EMBL/GenBank/DDBJ whole genome shotgun (WGS) entry which is preliminary data.</text>
</comment>
<dbReference type="PANTHER" id="PTHR23526:SF2">
    <property type="entry name" value="MAJOR FACILITATOR SUPERFAMILY (MFS) PROFILE DOMAIN-CONTAINING PROTEIN"/>
    <property type="match status" value="1"/>
</dbReference>
<feature type="transmembrane region" description="Helical" evidence="2">
    <location>
        <begin position="245"/>
        <end position="265"/>
    </location>
</feature>
<dbReference type="Proteomes" id="UP000236151">
    <property type="component" value="Unassembled WGS sequence"/>
</dbReference>
<feature type="transmembrane region" description="Helical" evidence="2">
    <location>
        <begin position="277"/>
        <end position="296"/>
    </location>
</feature>
<accession>A0A2K2FRF4</accession>
<feature type="transmembrane region" description="Helical" evidence="2">
    <location>
        <begin position="160"/>
        <end position="182"/>
    </location>
</feature>
<dbReference type="GO" id="GO:0005886">
    <property type="term" value="C:plasma membrane"/>
    <property type="evidence" value="ECO:0007669"/>
    <property type="project" value="UniProtKB-SubCell"/>
</dbReference>